<protein>
    <recommendedName>
        <fullName evidence="4">Spore coat protein U domain-containing protein</fullName>
    </recommendedName>
</protein>
<proteinExistence type="predicted"/>
<accession>A0A6N8ITM9</accession>
<name>A0A6N8ITM9_9BURK</name>
<gene>
    <name evidence="2" type="ORF">GON04_12535</name>
</gene>
<feature type="chain" id="PRO_5027028974" description="Spore coat protein U domain-containing protein" evidence="1">
    <location>
        <begin position="33"/>
        <end position="138"/>
    </location>
</feature>
<evidence type="ECO:0000256" key="1">
    <source>
        <dbReference type="SAM" id="SignalP"/>
    </source>
</evidence>
<dbReference type="EMBL" id="WSEL01000003">
    <property type="protein sequence ID" value="MVQ30281.1"/>
    <property type="molecule type" value="Genomic_DNA"/>
</dbReference>
<evidence type="ECO:0000313" key="2">
    <source>
        <dbReference type="EMBL" id="MVQ30281.1"/>
    </source>
</evidence>
<evidence type="ECO:0000313" key="3">
    <source>
        <dbReference type="Proteomes" id="UP000469385"/>
    </source>
</evidence>
<dbReference type="AlphaFoldDB" id="A0A6N8ITM9"/>
<sequence length="138" mass="13569">MQAERRYLLAGPDAARAWLGAALLALSAGAQAVEASVAVTVRVKIVSSTGACGAVAEGGGIGVQCVAPPRAAQAVLPTMLTSPALGAGSAPALYGGALLSGRVAGTQSSDLSSGAVQITSWRSVSSDNGSYVELTIAW</sequence>
<dbReference type="RefSeq" id="WP_157398182.1">
    <property type="nucleotide sequence ID" value="NZ_WSEL01000003.1"/>
</dbReference>
<feature type="signal peptide" evidence="1">
    <location>
        <begin position="1"/>
        <end position="32"/>
    </location>
</feature>
<reference evidence="2 3" key="1">
    <citation type="submission" date="2019-12" db="EMBL/GenBank/DDBJ databases">
        <authorList>
            <person name="Huq M.A."/>
        </authorList>
    </citation>
    <scope>NUCLEOTIDE SEQUENCE [LARGE SCALE GENOMIC DNA]</scope>
    <source>
        <strain evidence="2 3">MAH-25</strain>
    </source>
</reference>
<keyword evidence="1" id="KW-0732">Signal</keyword>
<organism evidence="2 3">
    <name type="scientific">Ramlibacter pinisoli</name>
    <dbReference type="NCBI Taxonomy" id="2682844"/>
    <lineage>
        <taxon>Bacteria</taxon>
        <taxon>Pseudomonadati</taxon>
        <taxon>Pseudomonadota</taxon>
        <taxon>Betaproteobacteria</taxon>
        <taxon>Burkholderiales</taxon>
        <taxon>Comamonadaceae</taxon>
        <taxon>Ramlibacter</taxon>
    </lineage>
</organism>
<comment type="caution">
    <text evidence="2">The sequence shown here is derived from an EMBL/GenBank/DDBJ whole genome shotgun (WGS) entry which is preliminary data.</text>
</comment>
<keyword evidence="3" id="KW-1185">Reference proteome</keyword>
<evidence type="ECO:0008006" key="4">
    <source>
        <dbReference type="Google" id="ProtNLM"/>
    </source>
</evidence>
<dbReference type="Proteomes" id="UP000469385">
    <property type="component" value="Unassembled WGS sequence"/>
</dbReference>